<dbReference type="EMBL" id="AP017313">
    <property type="protein sequence ID" value="BAU55063.1"/>
    <property type="molecule type" value="Genomic_DNA"/>
</dbReference>
<dbReference type="InterPro" id="IPR051686">
    <property type="entry name" value="Lipoprotein_DolP"/>
</dbReference>
<dbReference type="InterPro" id="IPR014004">
    <property type="entry name" value="Transpt-assoc_nodulatn_dom_bac"/>
</dbReference>
<dbReference type="PROSITE" id="PS50914">
    <property type="entry name" value="BON"/>
    <property type="match status" value="3"/>
</dbReference>
<dbReference type="AlphaFoldDB" id="A0A110B5Z7"/>
<dbReference type="PANTHER" id="PTHR34606">
    <property type="entry name" value="BON DOMAIN-CONTAINING PROTEIN"/>
    <property type="match status" value="1"/>
</dbReference>
<dbReference type="KEGG" id="mgot:MgSA37_03244"/>
<dbReference type="InterPro" id="IPR007055">
    <property type="entry name" value="BON_dom"/>
</dbReference>
<gene>
    <name evidence="1" type="primary">osmY</name>
    <name evidence="1" type="ORF">MgSA37_03244</name>
</gene>
<dbReference type="OrthoDB" id="870892at2"/>
<accession>A0A110B5Z7</accession>
<name>A0A110B5Z7_9SPHI</name>
<dbReference type="Proteomes" id="UP000218263">
    <property type="component" value="Chromosome"/>
</dbReference>
<dbReference type="Pfam" id="PF04972">
    <property type="entry name" value="BON"/>
    <property type="match status" value="3"/>
</dbReference>
<dbReference type="SMART" id="SM00749">
    <property type="entry name" value="BON"/>
    <property type="match status" value="3"/>
</dbReference>
<proteinExistence type="predicted"/>
<dbReference type="Gene3D" id="3.30.1340.30">
    <property type="match status" value="3"/>
</dbReference>
<dbReference type="RefSeq" id="WP_096353228.1">
    <property type="nucleotide sequence ID" value="NZ_AP017313.1"/>
</dbReference>
<evidence type="ECO:0000313" key="2">
    <source>
        <dbReference type="Proteomes" id="UP000218263"/>
    </source>
</evidence>
<evidence type="ECO:0000313" key="1">
    <source>
        <dbReference type="EMBL" id="BAU55063.1"/>
    </source>
</evidence>
<sequence length="218" mass="24482">MKTDSEIQKNVMDELKWEPILNPSEIGVAVHNGVVTLSGYVDNYAKKIAAENAAWRVKGVQAVAEELEVRFLAGEKLPDNEIAENIVRTLKWHTTIPDEQIRVKVTEGWVYLEGEVDWNFQKEAAFNAIRFLQGVKGVSNLIVVKPRVNTNVVKDNIRKALERNADFEANNIKVETLGNKVILKGKTRSRVEKNSAERAAWSAPGVMAVEDLLVIDYN</sequence>
<keyword evidence="2" id="KW-1185">Reference proteome</keyword>
<organism evidence="1 2">
    <name type="scientific">Mucilaginibacter gotjawali</name>
    <dbReference type="NCBI Taxonomy" id="1550579"/>
    <lineage>
        <taxon>Bacteria</taxon>
        <taxon>Pseudomonadati</taxon>
        <taxon>Bacteroidota</taxon>
        <taxon>Sphingobacteriia</taxon>
        <taxon>Sphingobacteriales</taxon>
        <taxon>Sphingobacteriaceae</taxon>
        <taxon>Mucilaginibacter</taxon>
    </lineage>
</organism>
<dbReference type="PANTHER" id="PTHR34606:SF4">
    <property type="entry name" value="OUTER MEMBRANE LIPOPROTEIN DOLP"/>
    <property type="match status" value="1"/>
</dbReference>
<reference evidence="1 2" key="1">
    <citation type="submission" date="2015-12" db="EMBL/GenBank/DDBJ databases">
        <title>Genome sequence of Mucilaginibacter gotjawali.</title>
        <authorList>
            <person name="Lee J.S."/>
            <person name="Lee K.C."/>
            <person name="Kim K.K."/>
            <person name="Lee B.W."/>
        </authorList>
    </citation>
    <scope>NUCLEOTIDE SEQUENCE [LARGE SCALE GENOMIC DNA]</scope>
    <source>
        <strain evidence="1 2">SA3-7</strain>
    </source>
</reference>
<protein>
    <submittedName>
        <fullName evidence="1">Osmotically-inducible protein Y</fullName>
    </submittedName>
</protein>